<keyword evidence="3" id="KW-1185">Reference proteome</keyword>
<dbReference type="PANTHER" id="PTHR34846:SF11">
    <property type="entry name" value="4-CARBOXYMUCONOLACTONE DECARBOXYLASE FAMILY PROTEIN (AFU_ORTHOLOGUE AFUA_6G11590)"/>
    <property type="match status" value="1"/>
</dbReference>
<dbReference type="EMBL" id="JACCBW010000002">
    <property type="protein sequence ID" value="NYE36790.1"/>
    <property type="molecule type" value="Genomic_DNA"/>
</dbReference>
<dbReference type="EC" id="4.1.1.44" evidence="2"/>
<reference evidence="2 3" key="1">
    <citation type="submission" date="2020-07" db="EMBL/GenBank/DDBJ databases">
        <authorList>
            <person name="Partida-Martinez L."/>
            <person name="Huntemann M."/>
            <person name="Clum A."/>
            <person name="Wang J."/>
            <person name="Palaniappan K."/>
            <person name="Ritter S."/>
            <person name="Chen I.-M."/>
            <person name="Stamatis D."/>
            <person name="Reddy T."/>
            <person name="O'Malley R."/>
            <person name="Daum C."/>
            <person name="Shapiro N."/>
            <person name="Ivanova N."/>
            <person name="Kyrpides N."/>
            <person name="Woyke T."/>
        </authorList>
    </citation>
    <scope>NUCLEOTIDE SEQUENCE [LARGE SCALE GENOMIC DNA]</scope>
    <source>
        <strain evidence="2 3">AT2.17</strain>
    </source>
</reference>
<comment type="caution">
    <text evidence="2">The sequence shown here is derived from an EMBL/GenBank/DDBJ whole genome shotgun (WGS) entry which is preliminary data.</text>
</comment>
<dbReference type="PANTHER" id="PTHR34846">
    <property type="entry name" value="4-CARBOXYMUCONOLACTONE DECARBOXYLASE FAMILY PROTEIN (AFU_ORTHOLOGUE AFUA_6G11590)"/>
    <property type="match status" value="1"/>
</dbReference>
<dbReference type="GO" id="GO:0047575">
    <property type="term" value="F:4-carboxymuconolactone decarboxylase activity"/>
    <property type="evidence" value="ECO:0007669"/>
    <property type="project" value="UniProtKB-EC"/>
</dbReference>
<dbReference type="SUPFAM" id="SSF69118">
    <property type="entry name" value="AhpD-like"/>
    <property type="match status" value="1"/>
</dbReference>
<accession>A0A7Y9KRP6</accession>
<dbReference type="Gene3D" id="1.20.1290.10">
    <property type="entry name" value="AhpD-like"/>
    <property type="match status" value="1"/>
</dbReference>
<dbReference type="Pfam" id="PF02627">
    <property type="entry name" value="CMD"/>
    <property type="match status" value="1"/>
</dbReference>
<dbReference type="RefSeq" id="WP_179619428.1">
    <property type="nucleotide sequence ID" value="NZ_JACCBW010000002.1"/>
</dbReference>
<dbReference type="AlphaFoldDB" id="A0A7Y9KRP6"/>
<name>A0A7Y9KRP6_9ACTN</name>
<keyword evidence="2" id="KW-0456">Lyase</keyword>
<proteinExistence type="predicted"/>
<evidence type="ECO:0000313" key="3">
    <source>
        <dbReference type="Proteomes" id="UP000549911"/>
    </source>
</evidence>
<protein>
    <submittedName>
        <fullName evidence="2">4-carboxymuconolactone decarboxylase</fullName>
        <ecNumber evidence="2">4.1.1.44</ecNumber>
    </submittedName>
</protein>
<evidence type="ECO:0000313" key="2">
    <source>
        <dbReference type="EMBL" id="NYE36790.1"/>
    </source>
</evidence>
<evidence type="ECO:0000259" key="1">
    <source>
        <dbReference type="Pfam" id="PF02627"/>
    </source>
</evidence>
<organism evidence="2 3">
    <name type="scientific">Nocardioides cavernae</name>
    <dbReference type="NCBI Taxonomy" id="1921566"/>
    <lineage>
        <taxon>Bacteria</taxon>
        <taxon>Bacillati</taxon>
        <taxon>Actinomycetota</taxon>
        <taxon>Actinomycetes</taxon>
        <taxon>Propionibacteriales</taxon>
        <taxon>Nocardioidaceae</taxon>
        <taxon>Nocardioides</taxon>
    </lineage>
</organism>
<dbReference type="GO" id="GO:0051920">
    <property type="term" value="F:peroxiredoxin activity"/>
    <property type="evidence" value="ECO:0007669"/>
    <property type="project" value="InterPro"/>
</dbReference>
<dbReference type="Proteomes" id="UP000549911">
    <property type="component" value="Unassembled WGS sequence"/>
</dbReference>
<feature type="domain" description="Carboxymuconolactone decarboxylase-like" evidence="1">
    <location>
        <begin position="60"/>
        <end position="119"/>
    </location>
</feature>
<dbReference type="InterPro" id="IPR029032">
    <property type="entry name" value="AhpD-like"/>
</dbReference>
<sequence>MRLPRLLPSGLDPAQRDLRERIVGGPRARGPRLFALEHDDGSLTGPFGIMLHHPAVGGPLQELGAALRYRTGLTDRVREIAILCVAAATDSAFERYAHEQVGRSVGLTDDELEALAEERFTSTDRAEHAAYDLCRRLLAGRPVLDDRDHDVLVDVLGAAALTELVALVGYYRLLADLMHVHDVRAPSGE</sequence>
<gene>
    <name evidence="2" type="ORF">F4692_001923</name>
</gene>
<dbReference type="InterPro" id="IPR003779">
    <property type="entry name" value="CMD-like"/>
</dbReference>
<reference evidence="2 3" key="2">
    <citation type="submission" date="2020-08" db="EMBL/GenBank/DDBJ databases">
        <title>The Agave Microbiome: Exploring the role of microbial communities in plant adaptations to desert environments.</title>
        <authorList>
            <person name="Partida-Martinez L.P."/>
        </authorList>
    </citation>
    <scope>NUCLEOTIDE SEQUENCE [LARGE SCALE GENOMIC DNA]</scope>
    <source>
        <strain evidence="2 3">AT2.17</strain>
    </source>
</reference>